<keyword evidence="3 9" id="KW-0812">Transmembrane</keyword>
<protein>
    <recommendedName>
        <fullName evidence="11">G-protein coupled receptors family 1 profile domain-containing protein</fullName>
    </recommendedName>
</protein>
<gene>
    <name evidence="12" type="ORF">BaRGS_00015539</name>
</gene>
<evidence type="ECO:0000256" key="9">
    <source>
        <dbReference type="RuleBase" id="RU000688"/>
    </source>
</evidence>
<dbReference type="PROSITE" id="PS50262">
    <property type="entry name" value="G_PROTEIN_RECEP_F1_2"/>
    <property type="match status" value="1"/>
</dbReference>
<dbReference type="SMART" id="SM01381">
    <property type="entry name" value="7TM_GPCR_Srsx"/>
    <property type="match status" value="1"/>
</dbReference>
<evidence type="ECO:0000256" key="7">
    <source>
        <dbReference type="ARBA" id="ARBA00023170"/>
    </source>
</evidence>
<evidence type="ECO:0000256" key="6">
    <source>
        <dbReference type="ARBA" id="ARBA00023136"/>
    </source>
</evidence>
<evidence type="ECO:0000256" key="4">
    <source>
        <dbReference type="ARBA" id="ARBA00022989"/>
    </source>
</evidence>
<keyword evidence="7 9" id="KW-0675">Receptor</keyword>
<dbReference type="GO" id="GO:0005886">
    <property type="term" value="C:plasma membrane"/>
    <property type="evidence" value="ECO:0007669"/>
    <property type="project" value="UniProtKB-SubCell"/>
</dbReference>
<dbReference type="InterPro" id="IPR017452">
    <property type="entry name" value="GPCR_Rhodpsn_7TM"/>
</dbReference>
<proteinExistence type="inferred from homology"/>
<feature type="transmembrane region" description="Helical" evidence="10">
    <location>
        <begin position="6"/>
        <end position="35"/>
    </location>
</feature>
<evidence type="ECO:0000256" key="5">
    <source>
        <dbReference type="ARBA" id="ARBA00023040"/>
    </source>
</evidence>
<comment type="subcellular location">
    <subcellularLocation>
        <location evidence="1">Cell membrane</location>
        <topology evidence="1">Multi-pass membrane protein</topology>
    </subcellularLocation>
</comment>
<dbReference type="InterPro" id="IPR050569">
    <property type="entry name" value="TAAR"/>
</dbReference>
<keyword evidence="8 9" id="KW-0807">Transducer</keyword>
<dbReference type="InterPro" id="IPR000276">
    <property type="entry name" value="GPCR_Rhodpsn"/>
</dbReference>
<name>A0ABD0L1C9_9CAEN</name>
<dbReference type="Proteomes" id="UP001519460">
    <property type="component" value="Unassembled WGS sequence"/>
</dbReference>
<dbReference type="PANTHER" id="PTHR24249:SF372">
    <property type="entry name" value="G-PROTEIN COUPLED RECEPTORS FAMILY 1 PROFILE DOMAIN-CONTAINING PROTEIN"/>
    <property type="match status" value="1"/>
</dbReference>
<dbReference type="Gene3D" id="1.20.1070.10">
    <property type="entry name" value="Rhodopsin 7-helix transmembrane proteins"/>
    <property type="match status" value="1"/>
</dbReference>
<evidence type="ECO:0000256" key="8">
    <source>
        <dbReference type="ARBA" id="ARBA00023224"/>
    </source>
</evidence>
<keyword evidence="6 10" id="KW-0472">Membrane</keyword>
<dbReference type="PRINTS" id="PR00237">
    <property type="entry name" value="GPCRRHODOPSN"/>
</dbReference>
<evidence type="ECO:0000313" key="13">
    <source>
        <dbReference type="Proteomes" id="UP001519460"/>
    </source>
</evidence>
<evidence type="ECO:0000313" key="12">
    <source>
        <dbReference type="EMBL" id="KAK7493202.1"/>
    </source>
</evidence>
<dbReference type="CDD" id="cd00637">
    <property type="entry name" value="7tm_classA_rhodopsin-like"/>
    <property type="match status" value="1"/>
</dbReference>
<dbReference type="PANTHER" id="PTHR24249">
    <property type="entry name" value="HISTAMINE RECEPTOR-RELATED G-PROTEIN COUPLED RECEPTOR"/>
    <property type="match status" value="1"/>
</dbReference>
<dbReference type="AlphaFoldDB" id="A0ABD0L1C9"/>
<feature type="domain" description="G-protein coupled receptors family 1 profile" evidence="11">
    <location>
        <begin position="1"/>
        <end position="222"/>
    </location>
</feature>
<evidence type="ECO:0000256" key="2">
    <source>
        <dbReference type="ARBA" id="ARBA00022475"/>
    </source>
</evidence>
<evidence type="ECO:0000256" key="3">
    <source>
        <dbReference type="ARBA" id="ARBA00022692"/>
    </source>
</evidence>
<sequence length="270" mass="30063">MISATLLAPVPCLVMICWFSTSGVASMLNITLIAADRYLYVVHPYFHTRLVTPRSTAACVTVVWLLAVAYGTVPAYAHKPDHDDSLCDFPDVSLVGHFVYASFGVFSFSCTTTLVLYCLVARLVYKKLRNPLPVPVPACGLVNGCRREGPLYFNNTCTRESHLRKVLQSVRAPAVVFGVFVLCWTPHFVAQFIHVASPVRVPYRAFCTIGGLLNSAMNFFVYVILNPNFRKELVSRWKRRISAEVTDGRASRVTPRTSRVTTSRVTVPVL</sequence>
<feature type="transmembrane region" description="Helical" evidence="10">
    <location>
        <begin position="56"/>
        <end position="77"/>
    </location>
</feature>
<evidence type="ECO:0000259" key="11">
    <source>
        <dbReference type="PROSITE" id="PS50262"/>
    </source>
</evidence>
<comment type="similarity">
    <text evidence="9">Belongs to the G-protein coupled receptor 1 family.</text>
</comment>
<dbReference type="EMBL" id="JACVVK020000095">
    <property type="protein sequence ID" value="KAK7493202.1"/>
    <property type="molecule type" value="Genomic_DNA"/>
</dbReference>
<dbReference type="PROSITE" id="PS00237">
    <property type="entry name" value="G_PROTEIN_RECEP_F1_1"/>
    <property type="match status" value="1"/>
</dbReference>
<dbReference type="GO" id="GO:0004930">
    <property type="term" value="F:G protein-coupled receptor activity"/>
    <property type="evidence" value="ECO:0007669"/>
    <property type="project" value="UniProtKB-KW"/>
</dbReference>
<keyword evidence="2" id="KW-1003">Cell membrane</keyword>
<organism evidence="12 13">
    <name type="scientific">Batillaria attramentaria</name>
    <dbReference type="NCBI Taxonomy" id="370345"/>
    <lineage>
        <taxon>Eukaryota</taxon>
        <taxon>Metazoa</taxon>
        <taxon>Spiralia</taxon>
        <taxon>Lophotrochozoa</taxon>
        <taxon>Mollusca</taxon>
        <taxon>Gastropoda</taxon>
        <taxon>Caenogastropoda</taxon>
        <taxon>Sorbeoconcha</taxon>
        <taxon>Cerithioidea</taxon>
        <taxon>Batillariidae</taxon>
        <taxon>Batillaria</taxon>
    </lineage>
</organism>
<evidence type="ECO:0000256" key="10">
    <source>
        <dbReference type="SAM" id="Phobius"/>
    </source>
</evidence>
<feature type="transmembrane region" description="Helical" evidence="10">
    <location>
        <begin position="97"/>
        <end position="120"/>
    </location>
</feature>
<dbReference type="SUPFAM" id="SSF81321">
    <property type="entry name" value="Family A G protein-coupled receptor-like"/>
    <property type="match status" value="1"/>
</dbReference>
<keyword evidence="4 10" id="KW-1133">Transmembrane helix</keyword>
<keyword evidence="5 9" id="KW-0297">G-protein coupled receptor</keyword>
<accession>A0ABD0L1C9</accession>
<reference evidence="12 13" key="1">
    <citation type="journal article" date="2023" name="Sci. Data">
        <title>Genome assembly of the Korean intertidal mud-creeper Batillaria attramentaria.</title>
        <authorList>
            <person name="Patra A.K."/>
            <person name="Ho P.T."/>
            <person name="Jun S."/>
            <person name="Lee S.J."/>
            <person name="Kim Y."/>
            <person name="Won Y.J."/>
        </authorList>
    </citation>
    <scope>NUCLEOTIDE SEQUENCE [LARGE SCALE GENOMIC DNA]</scope>
    <source>
        <strain evidence="12">Wonlab-2016</strain>
    </source>
</reference>
<dbReference type="Pfam" id="PF00001">
    <property type="entry name" value="7tm_1"/>
    <property type="match status" value="1"/>
</dbReference>
<keyword evidence="13" id="KW-1185">Reference proteome</keyword>
<feature type="transmembrane region" description="Helical" evidence="10">
    <location>
        <begin position="203"/>
        <end position="225"/>
    </location>
</feature>
<comment type="caution">
    <text evidence="12">The sequence shown here is derived from an EMBL/GenBank/DDBJ whole genome shotgun (WGS) entry which is preliminary data.</text>
</comment>
<feature type="transmembrane region" description="Helical" evidence="10">
    <location>
        <begin position="174"/>
        <end position="197"/>
    </location>
</feature>
<evidence type="ECO:0000256" key="1">
    <source>
        <dbReference type="ARBA" id="ARBA00004651"/>
    </source>
</evidence>